<dbReference type="AlphaFoldDB" id="A0A9D1S737"/>
<sequence length="94" mass="10387">METEPPAVEINAHATPEAEEPSPTPTPYVGTYYFVQSEEDSLNIYEVDGENKTLVKSAEVNLELFPASDKEALQQGVKVNNLEEGIQLIEDFTS</sequence>
<accession>A0A9D1S737</accession>
<name>A0A9D1S737_9FIRM</name>
<gene>
    <name evidence="3" type="ORF">IAB04_07995</name>
</gene>
<protein>
    <submittedName>
        <fullName evidence="3">BofC C-terminal domain-containing protein</fullName>
    </submittedName>
</protein>
<dbReference type="Pfam" id="PF08955">
    <property type="entry name" value="BofC_C"/>
    <property type="match status" value="1"/>
</dbReference>
<proteinExistence type="predicted"/>
<comment type="caution">
    <text evidence="3">The sequence shown here is derived from an EMBL/GenBank/DDBJ whole genome shotgun (WGS) entry which is preliminary data.</text>
</comment>
<evidence type="ECO:0000256" key="1">
    <source>
        <dbReference type="SAM" id="MobiDB-lite"/>
    </source>
</evidence>
<dbReference type="Proteomes" id="UP000824111">
    <property type="component" value="Unassembled WGS sequence"/>
</dbReference>
<reference evidence="3" key="2">
    <citation type="journal article" date="2021" name="PeerJ">
        <title>Extensive microbial diversity within the chicken gut microbiome revealed by metagenomics and culture.</title>
        <authorList>
            <person name="Gilroy R."/>
            <person name="Ravi A."/>
            <person name="Getino M."/>
            <person name="Pursley I."/>
            <person name="Horton D.L."/>
            <person name="Alikhan N.F."/>
            <person name="Baker D."/>
            <person name="Gharbi K."/>
            <person name="Hall N."/>
            <person name="Watson M."/>
            <person name="Adriaenssens E.M."/>
            <person name="Foster-Nyarko E."/>
            <person name="Jarju S."/>
            <person name="Secka A."/>
            <person name="Antonio M."/>
            <person name="Oren A."/>
            <person name="Chaudhuri R.R."/>
            <person name="La Ragione R."/>
            <person name="Hildebrand F."/>
            <person name="Pallen M.J."/>
        </authorList>
    </citation>
    <scope>NUCLEOTIDE SEQUENCE</scope>
    <source>
        <strain evidence="3">ChiSjej4B22-9803</strain>
    </source>
</reference>
<evidence type="ECO:0000313" key="4">
    <source>
        <dbReference type="Proteomes" id="UP000824111"/>
    </source>
</evidence>
<feature type="domain" description="Bypass of forespore C C-terminal" evidence="2">
    <location>
        <begin position="33"/>
        <end position="92"/>
    </location>
</feature>
<organism evidence="3 4">
    <name type="scientific">Candidatus Avimonoglobus intestinipullorum</name>
    <dbReference type="NCBI Taxonomy" id="2840699"/>
    <lineage>
        <taxon>Bacteria</taxon>
        <taxon>Bacillati</taxon>
        <taxon>Bacillota</taxon>
        <taxon>Clostridia</taxon>
        <taxon>Eubacteriales</taxon>
        <taxon>Candidatus Avimonoglobus</taxon>
    </lineage>
</organism>
<evidence type="ECO:0000259" key="2">
    <source>
        <dbReference type="Pfam" id="PF08955"/>
    </source>
</evidence>
<feature type="region of interest" description="Disordered" evidence="1">
    <location>
        <begin position="1"/>
        <end position="27"/>
    </location>
</feature>
<dbReference type="InterPro" id="IPR015050">
    <property type="entry name" value="BofC_C"/>
</dbReference>
<reference evidence="3" key="1">
    <citation type="submission" date="2020-10" db="EMBL/GenBank/DDBJ databases">
        <authorList>
            <person name="Gilroy R."/>
        </authorList>
    </citation>
    <scope>NUCLEOTIDE SEQUENCE</scope>
    <source>
        <strain evidence="3">ChiSjej4B22-9803</strain>
    </source>
</reference>
<evidence type="ECO:0000313" key="3">
    <source>
        <dbReference type="EMBL" id="HIU49295.1"/>
    </source>
</evidence>
<dbReference type="EMBL" id="DVND01000200">
    <property type="protein sequence ID" value="HIU49295.1"/>
    <property type="molecule type" value="Genomic_DNA"/>
</dbReference>